<feature type="compositionally biased region" description="Polar residues" evidence="1">
    <location>
        <begin position="268"/>
        <end position="279"/>
    </location>
</feature>
<evidence type="ECO:0000313" key="3">
    <source>
        <dbReference type="EMBL" id="KAF2787577.1"/>
    </source>
</evidence>
<feature type="compositionally biased region" description="Basic and acidic residues" evidence="1">
    <location>
        <begin position="764"/>
        <end position="804"/>
    </location>
</feature>
<organism evidence="3 4">
    <name type="scientific">Melanomma pulvis-pyrius CBS 109.77</name>
    <dbReference type="NCBI Taxonomy" id="1314802"/>
    <lineage>
        <taxon>Eukaryota</taxon>
        <taxon>Fungi</taxon>
        <taxon>Dikarya</taxon>
        <taxon>Ascomycota</taxon>
        <taxon>Pezizomycotina</taxon>
        <taxon>Dothideomycetes</taxon>
        <taxon>Pleosporomycetidae</taxon>
        <taxon>Pleosporales</taxon>
        <taxon>Melanommataceae</taxon>
        <taxon>Melanomma</taxon>
    </lineage>
</organism>
<dbReference type="PANTHER" id="PTHR47052">
    <property type="entry name" value="CONSERVED SERINE PROLINE-RICH PROTEIN (AFU_ORTHOLOGUE AFUA_2G01790)"/>
    <property type="match status" value="1"/>
</dbReference>
<proteinExistence type="predicted"/>
<feature type="domain" description="C2" evidence="2">
    <location>
        <begin position="1"/>
        <end position="122"/>
    </location>
</feature>
<evidence type="ECO:0000313" key="4">
    <source>
        <dbReference type="Proteomes" id="UP000799757"/>
    </source>
</evidence>
<feature type="compositionally biased region" description="Polar residues" evidence="1">
    <location>
        <begin position="712"/>
        <end position="724"/>
    </location>
</feature>
<feature type="compositionally biased region" description="Basic and acidic residues" evidence="1">
    <location>
        <begin position="467"/>
        <end position="480"/>
    </location>
</feature>
<dbReference type="SUPFAM" id="SSF49562">
    <property type="entry name" value="C2 domain (Calcium/lipid-binding domain, CaLB)"/>
    <property type="match status" value="1"/>
</dbReference>
<dbReference type="Gene3D" id="2.60.40.150">
    <property type="entry name" value="C2 domain"/>
    <property type="match status" value="1"/>
</dbReference>
<feature type="compositionally biased region" description="Polar residues" evidence="1">
    <location>
        <begin position="658"/>
        <end position="682"/>
    </location>
</feature>
<feature type="compositionally biased region" description="Polar residues" evidence="1">
    <location>
        <begin position="351"/>
        <end position="360"/>
    </location>
</feature>
<dbReference type="InterPro" id="IPR052981">
    <property type="entry name" value="Ingression_C2_domain"/>
</dbReference>
<gene>
    <name evidence="3" type="ORF">K505DRAFT_329580</name>
</gene>
<feature type="compositionally biased region" description="Basic and acidic residues" evidence="1">
    <location>
        <begin position="318"/>
        <end position="334"/>
    </location>
</feature>
<dbReference type="Pfam" id="PF00168">
    <property type="entry name" value="C2"/>
    <property type="match status" value="1"/>
</dbReference>
<feature type="compositionally biased region" description="Basic and acidic residues" evidence="1">
    <location>
        <begin position="564"/>
        <end position="578"/>
    </location>
</feature>
<dbReference type="AlphaFoldDB" id="A0A6A6WV24"/>
<dbReference type="InterPro" id="IPR000008">
    <property type="entry name" value="C2_dom"/>
</dbReference>
<dbReference type="SMART" id="SM00239">
    <property type="entry name" value="C2"/>
    <property type="match status" value="1"/>
</dbReference>
<reference evidence="3" key="1">
    <citation type="journal article" date="2020" name="Stud. Mycol.">
        <title>101 Dothideomycetes genomes: a test case for predicting lifestyles and emergence of pathogens.</title>
        <authorList>
            <person name="Haridas S."/>
            <person name="Albert R."/>
            <person name="Binder M."/>
            <person name="Bloem J."/>
            <person name="Labutti K."/>
            <person name="Salamov A."/>
            <person name="Andreopoulos B."/>
            <person name="Baker S."/>
            <person name="Barry K."/>
            <person name="Bills G."/>
            <person name="Bluhm B."/>
            <person name="Cannon C."/>
            <person name="Castanera R."/>
            <person name="Culley D."/>
            <person name="Daum C."/>
            <person name="Ezra D."/>
            <person name="Gonzalez J."/>
            <person name="Henrissat B."/>
            <person name="Kuo A."/>
            <person name="Liang C."/>
            <person name="Lipzen A."/>
            <person name="Lutzoni F."/>
            <person name="Magnuson J."/>
            <person name="Mondo S."/>
            <person name="Nolan M."/>
            <person name="Ohm R."/>
            <person name="Pangilinan J."/>
            <person name="Park H.-J."/>
            <person name="Ramirez L."/>
            <person name="Alfaro M."/>
            <person name="Sun H."/>
            <person name="Tritt A."/>
            <person name="Yoshinaga Y."/>
            <person name="Zwiers L.-H."/>
            <person name="Turgeon B."/>
            <person name="Goodwin S."/>
            <person name="Spatafora J."/>
            <person name="Crous P."/>
            <person name="Grigoriev I."/>
        </authorList>
    </citation>
    <scope>NUCLEOTIDE SEQUENCE</scope>
    <source>
        <strain evidence="3">CBS 109.77</strain>
    </source>
</reference>
<dbReference type="InterPro" id="IPR035892">
    <property type="entry name" value="C2_domain_sf"/>
</dbReference>
<dbReference type="InterPro" id="IPR037791">
    <property type="entry name" value="C2_fungal_Inn1"/>
</dbReference>
<evidence type="ECO:0000259" key="2">
    <source>
        <dbReference type="PROSITE" id="PS50004"/>
    </source>
</evidence>
<dbReference type="PROSITE" id="PS50004">
    <property type="entry name" value="C2"/>
    <property type="match status" value="1"/>
</dbReference>
<dbReference type="CDD" id="cd08681">
    <property type="entry name" value="C2_fungal_Inn1p-like"/>
    <property type="match status" value="1"/>
</dbReference>
<sequence length="964" mass="106643">MGGQHTAGIFSDMTVDGPIIGTLVAIIDRAKNLPNRRSMGKQDPYCAARLGKEAKKTTTDKRGGQTPKWDQELRFTVHDSPDYHQLKVSVFNDDKKTELIGETWASLESILTPGGGQSDTWHGLTCKGKYAGEIRIELTYYDTRPKAEKSIVEKKAESGRLDAQGPAVGGPRESKSTPVKRRPLPSDPTGASPSPVGTPDQRPSLQSAGPRSYGTPRQQRPNEPTSTQRRAPPPDVQPVRRALPDATPTMNGTPTQDHHTPQHQQRPSRSSELDTYNTSPIPPQPGSNTPQYNEDGFDMSYTAPKPYEVQPIDSVPQHVHDFGGRTMSQDDFRSSHGHAQGRSIELPHSYSAPSVPTHNTYEPEPPRQESYTSQLADDDYHQSLNLYQEPSYHVEPLRMSRNSNRSHEQVSPHDPYQADGYMDSQAPYDLYDSHGRPSSAMQPTVEDEDDIPPPPPMHRSNASTIIQHHEQPPPSYHDDSPAPLNFARYRDEPTQMGYDSPPQSYPATDYSTPQSTERRYTHPRASPQPISRPVSRDTMAASPLRQETSLIPASLIAGYQPSRQETRLSIRGENRDSGGYETSPSYETPLRLRQHSEPDYRNSPQYETPLQPHQLVHHQSFAPVDSPDYYPHAPPQEPRHTSPVHEPTPIIKPRAVSPGNTQSPVNNRSSRGPSRNMPTRKSVSPRPPPSDSNTGEQRFSAFGPDSFDVLNPTLSRSPNPNSNGGEDERPGSSMEFNDKGQIVTFSGRVIDASDHLPFDSWAPEPERKGGEKERPQRERATLSGARDLEAAKQRESKYRQERMERERIRNAASASFGSTGSPSNALVSTRHHYSSNNSPVNAGAMVLASHDPYNSEGRNRLQKRNQRPESSFIPGTRSSPSHIPNTSHVLRERENVGGYGSSPSYGAGSRQSMSGPPIPAKIPIDAGYGNQSEDMHALSLELQSIDIGPGSAGRSRGTARRRYG</sequence>
<feature type="region of interest" description="Disordered" evidence="1">
    <location>
        <begin position="850"/>
        <end position="964"/>
    </location>
</feature>
<evidence type="ECO:0000256" key="1">
    <source>
        <dbReference type="SAM" id="MobiDB-lite"/>
    </source>
</evidence>
<feature type="region of interest" description="Disordered" evidence="1">
    <location>
        <begin position="153"/>
        <end position="804"/>
    </location>
</feature>
<protein>
    <recommendedName>
        <fullName evidence="2">C2 domain-containing protein</fullName>
    </recommendedName>
</protein>
<name>A0A6A6WV24_9PLEO</name>
<feature type="compositionally biased region" description="Polar residues" evidence="1">
    <location>
        <begin position="876"/>
        <end position="888"/>
    </location>
</feature>
<dbReference type="EMBL" id="MU002302">
    <property type="protein sequence ID" value="KAF2787577.1"/>
    <property type="molecule type" value="Genomic_DNA"/>
</dbReference>
<feature type="compositionally biased region" description="Polar residues" evidence="1">
    <location>
        <begin position="201"/>
        <end position="229"/>
    </location>
</feature>
<dbReference type="OrthoDB" id="270970at2759"/>
<dbReference type="PANTHER" id="PTHR47052:SF3">
    <property type="entry name" value="INGRESSION PROTEIN 1"/>
    <property type="match status" value="1"/>
</dbReference>
<keyword evidence="4" id="KW-1185">Reference proteome</keyword>
<accession>A0A6A6WV24</accession>
<dbReference type="Proteomes" id="UP000799757">
    <property type="component" value="Unassembled WGS sequence"/>
</dbReference>
<feature type="compositionally biased region" description="Polar residues" evidence="1">
    <location>
        <begin position="501"/>
        <end position="515"/>
    </location>
</feature>